<evidence type="ECO:0000256" key="4">
    <source>
        <dbReference type="SAM" id="MobiDB-lite"/>
    </source>
</evidence>
<dbReference type="SUPFAM" id="SSF54060">
    <property type="entry name" value="His-Me finger endonucleases"/>
    <property type="match status" value="1"/>
</dbReference>
<dbReference type="RefSeq" id="WP_311533712.1">
    <property type="nucleotide sequence ID" value="NZ_JAVRHQ010000003.1"/>
</dbReference>
<comment type="caution">
    <text evidence="6">The sequence shown here is derived from an EMBL/GenBank/DDBJ whole genome shotgun (WGS) entry which is preliminary data.</text>
</comment>
<evidence type="ECO:0000256" key="5">
    <source>
        <dbReference type="SAM" id="SignalP"/>
    </source>
</evidence>
<keyword evidence="2" id="KW-0540">Nuclease</keyword>
<dbReference type="InterPro" id="IPR007346">
    <property type="entry name" value="Endonuclease-I"/>
</dbReference>
<dbReference type="EMBL" id="JAVRHQ010000003">
    <property type="protein sequence ID" value="MDT0642039.1"/>
    <property type="molecule type" value="Genomic_DNA"/>
</dbReference>
<accession>A0ABU3C6S8</accession>
<keyword evidence="5" id="KW-0732">Signal</keyword>
<comment type="similarity">
    <text evidence="1">Belongs to the EndA/NucM nuclease family.</text>
</comment>
<dbReference type="Pfam" id="PF04231">
    <property type="entry name" value="Endonuclease_1"/>
    <property type="match status" value="1"/>
</dbReference>
<dbReference type="NCBIfam" id="NF012211">
    <property type="entry name" value="tand_rpt_95"/>
    <property type="match status" value="3"/>
</dbReference>
<reference evidence="6 7" key="1">
    <citation type="submission" date="2023-09" db="EMBL/GenBank/DDBJ databases">
        <authorList>
            <person name="Rey-Velasco X."/>
        </authorList>
    </citation>
    <scope>NUCLEOTIDE SEQUENCE [LARGE SCALE GENOMIC DNA]</scope>
    <source>
        <strain evidence="6 7">F363</strain>
    </source>
</reference>
<protein>
    <submittedName>
        <fullName evidence="6">Ig-like domain-containing protein</fullName>
    </submittedName>
</protein>
<feature type="region of interest" description="Disordered" evidence="4">
    <location>
        <begin position="393"/>
        <end position="412"/>
    </location>
</feature>
<evidence type="ECO:0000256" key="3">
    <source>
        <dbReference type="ARBA" id="ARBA00022801"/>
    </source>
</evidence>
<dbReference type="PANTHER" id="PTHR33607">
    <property type="entry name" value="ENDONUCLEASE-1"/>
    <property type="match status" value="1"/>
</dbReference>
<dbReference type="Proteomes" id="UP001262889">
    <property type="component" value="Unassembled WGS sequence"/>
</dbReference>
<evidence type="ECO:0000256" key="2">
    <source>
        <dbReference type="ARBA" id="ARBA00022722"/>
    </source>
</evidence>
<evidence type="ECO:0000313" key="6">
    <source>
        <dbReference type="EMBL" id="MDT0642039.1"/>
    </source>
</evidence>
<evidence type="ECO:0000313" key="7">
    <source>
        <dbReference type="Proteomes" id="UP001262889"/>
    </source>
</evidence>
<organism evidence="6 7">
    <name type="scientific">Autumnicola tepida</name>
    <dbReference type="NCBI Taxonomy" id="3075595"/>
    <lineage>
        <taxon>Bacteria</taxon>
        <taxon>Pseudomonadati</taxon>
        <taxon>Bacteroidota</taxon>
        <taxon>Flavobacteriia</taxon>
        <taxon>Flavobacteriales</taxon>
        <taxon>Flavobacteriaceae</taxon>
        <taxon>Autumnicola</taxon>
    </lineage>
</organism>
<keyword evidence="7" id="KW-1185">Reference proteome</keyword>
<name>A0ABU3C6S8_9FLAO</name>
<feature type="chain" id="PRO_5045411435" evidence="5">
    <location>
        <begin position="23"/>
        <end position="549"/>
    </location>
</feature>
<dbReference type="PANTHER" id="PTHR33607:SF2">
    <property type="entry name" value="ENDONUCLEASE-1"/>
    <property type="match status" value="1"/>
</dbReference>
<keyword evidence="3" id="KW-0378">Hydrolase</keyword>
<dbReference type="Pfam" id="PF17963">
    <property type="entry name" value="Big_9"/>
    <property type="match status" value="3"/>
</dbReference>
<feature type="signal peptide" evidence="5">
    <location>
        <begin position="1"/>
        <end position="22"/>
    </location>
</feature>
<gene>
    <name evidence="6" type="ORF">RM553_04260</name>
</gene>
<proteinExistence type="inferred from homology"/>
<dbReference type="Gene3D" id="2.60.40.3440">
    <property type="match status" value="3"/>
</dbReference>
<dbReference type="InterPro" id="IPR044925">
    <property type="entry name" value="His-Me_finger_sf"/>
</dbReference>
<evidence type="ECO:0000256" key="1">
    <source>
        <dbReference type="ARBA" id="ARBA00006429"/>
    </source>
</evidence>
<sequence length="549" mass="60525">MKNRFVNLFLLIFIANFLNSCSGDDSVTGGEQSDKENETLNAVDDELSAKEGMPLILDALLDNDALVGNARIFSFDSDTSEGGTVEDNRDETYTYTPPEGFQGDDTFTYTICIPGNADVCSTATVTIIVGDAGEPIAVDDTYETDEDKVLTIKNYMSNDDAIDNATISEVNTEGTNASVVIEDNGDLIYSPAEGFSGEDSFTYTICDDDETPNCSTATIMVTVQDTGSPTAEDDNAVMDASKSERTFSNLLNNDDLLDDATISSVDGAQSQGTVVLNEDGTVTYRPASGFTGEDTFAYTICDDDAEATCSTATVTVSVIEAISFNIPSELEDYYEDMVFSADADLTYQSLSQFTNEMHTTQLSYTDRHDYLYDADADPDNPDNVILMYSGESRPDDEFQTQEPPGEGETFNTEHIYPQSKLNYEIAENDLHHMRVADIELNSERLNYPYTDGSGSYKLVDGNKWFPGDDWRGDVARMVMYINLSYGDSFDEVGSLDLFLEWNREDPVSAFEIQRNNVIEGAQGNRNPFIDNPYLATLIWGGQAAENRWE</sequence>